<comment type="subunit">
    <text evidence="8">Homotetramer.</text>
</comment>
<dbReference type="AlphaFoldDB" id="A0A8J8NQ91"/>
<dbReference type="InterPro" id="IPR005993">
    <property type="entry name" value="GMPR"/>
</dbReference>
<feature type="binding site" evidence="8">
    <location>
        <begin position="245"/>
        <end position="246"/>
    </location>
    <ligand>
        <name>GMP</name>
        <dbReference type="ChEBI" id="CHEBI:58115"/>
    </ligand>
</feature>
<dbReference type="PIRSF" id="PIRSF000235">
    <property type="entry name" value="GMP_reductase"/>
    <property type="match status" value="1"/>
</dbReference>
<feature type="binding site" evidence="8">
    <location>
        <begin position="29"/>
        <end position="30"/>
    </location>
    <ligand>
        <name>NADP(+)</name>
        <dbReference type="ChEBI" id="CHEBI:58349"/>
        <note>ligand shared between two neighboring subunits</note>
    </ligand>
</feature>
<evidence type="ECO:0000256" key="8">
    <source>
        <dbReference type="HAMAP-Rule" id="MF_03195"/>
    </source>
</evidence>
<dbReference type="GO" id="GO:0003920">
    <property type="term" value="F:GMP reductase activity"/>
    <property type="evidence" value="ECO:0007669"/>
    <property type="project" value="UniProtKB-UniRule"/>
</dbReference>
<dbReference type="GO" id="GO:1902560">
    <property type="term" value="C:GMP reductase complex"/>
    <property type="evidence" value="ECO:0007669"/>
    <property type="project" value="InterPro"/>
</dbReference>
<feature type="binding site" evidence="8">
    <location>
        <position position="192"/>
    </location>
    <ligand>
        <name>K(+)</name>
        <dbReference type="ChEBI" id="CHEBI:29103"/>
    </ligand>
</feature>
<keyword evidence="3 8" id="KW-0521">NADP</keyword>
<dbReference type="GO" id="GO:0046872">
    <property type="term" value="F:metal ion binding"/>
    <property type="evidence" value="ECO:0007669"/>
    <property type="project" value="UniProtKB-KW"/>
</dbReference>
<feature type="binding site" evidence="8">
    <location>
        <begin position="271"/>
        <end position="273"/>
    </location>
    <ligand>
        <name>GMP</name>
        <dbReference type="ChEBI" id="CHEBI:58115"/>
    </ligand>
</feature>
<dbReference type="HAMAP" id="MF_00596">
    <property type="entry name" value="GMP_reduct_type1"/>
    <property type="match status" value="1"/>
</dbReference>
<comment type="caution">
    <text evidence="13">The sequence shown here is derived from an EMBL/GenBank/DDBJ whole genome shotgun (WGS) entry which is preliminary data.</text>
</comment>
<evidence type="ECO:0000256" key="2">
    <source>
        <dbReference type="ARBA" id="ARBA00022723"/>
    </source>
</evidence>
<feature type="domain" description="IMP dehydrogenase/GMP reductase" evidence="12">
    <location>
        <begin position="13"/>
        <end position="341"/>
    </location>
</feature>
<comment type="caution">
    <text evidence="8">Lacks conserved residue(s) required for the propagation of feature annotation.</text>
</comment>
<evidence type="ECO:0000259" key="12">
    <source>
        <dbReference type="Pfam" id="PF00478"/>
    </source>
</evidence>
<dbReference type="GO" id="GO:0006163">
    <property type="term" value="P:purine nucleotide metabolic process"/>
    <property type="evidence" value="ECO:0007669"/>
    <property type="project" value="UniProtKB-UniRule"/>
</dbReference>
<feature type="binding site" evidence="8 10">
    <location>
        <position position="186"/>
    </location>
    <ligand>
        <name>K(+)</name>
        <dbReference type="ChEBI" id="CHEBI:29103"/>
    </ligand>
</feature>
<feature type="binding site" evidence="8">
    <location>
        <position position="189"/>
    </location>
    <ligand>
        <name>K(+)</name>
        <dbReference type="ChEBI" id="CHEBI:29103"/>
    </ligand>
</feature>
<dbReference type="PANTHER" id="PTHR43170">
    <property type="entry name" value="GMP REDUCTASE"/>
    <property type="match status" value="1"/>
</dbReference>
<dbReference type="PROSITE" id="PS00487">
    <property type="entry name" value="IMP_DH_GMP_RED"/>
    <property type="match status" value="1"/>
</dbReference>
<feature type="active site" description="Proton donor/acceptor" evidence="8">
    <location>
        <position position="191"/>
    </location>
</feature>
<dbReference type="GO" id="GO:0006144">
    <property type="term" value="P:purine nucleobase metabolic process"/>
    <property type="evidence" value="ECO:0007669"/>
    <property type="project" value="UniProtKB-KW"/>
</dbReference>
<feature type="binding site" description="in other chain" evidence="8">
    <location>
        <position position="81"/>
    </location>
    <ligand>
        <name>NADP(+)</name>
        <dbReference type="ChEBI" id="CHEBI:58349"/>
        <note>ligand shared between two neighboring subunits</note>
    </ligand>
</feature>
<feature type="binding site" evidence="8">
    <location>
        <begin position="222"/>
        <end position="224"/>
    </location>
    <ligand>
        <name>GMP</name>
        <dbReference type="ChEBI" id="CHEBI:58115"/>
    </ligand>
</feature>
<dbReference type="SMART" id="SM01240">
    <property type="entry name" value="IMPDH"/>
    <property type="match status" value="1"/>
</dbReference>
<evidence type="ECO:0000313" key="14">
    <source>
        <dbReference type="Proteomes" id="UP000785679"/>
    </source>
</evidence>
<name>A0A8J8NQ91_HALGN</name>
<accession>A0A8J8NQ91</accession>
<keyword evidence="1 8" id="KW-0659">Purine metabolism</keyword>
<feature type="binding site" description="in other chain" evidence="8">
    <location>
        <position position="272"/>
    </location>
    <ligand>
        <name>NADP(+)</name>
        <dbReference type="ChEBI" id="CHEBI:58349"/>
        <note>ligand shared between two neighboring subunits</note>
    </ligand>
</feature>
<comment type="function">
    <text evidence="6 8 11">Catalyzes the irreversible NADPH-dependent deamination of GMP to IMP. It functions in the conversion of nucleobase, nucleoside and nucleotide derivatives of G to A nucleotides, and in maintaining the intracellular balance of A and G nucleotides.</text>
</comment>
<reference evidence="13" key="1">
    <citation type="submission" date="2019-06" db="EMBL/GenBank/DDBJ databases">
        <authorList>
            <person name="Zheng W."/>
        </authorList>
    </citation>
    <scope>NUCLEOTIDE SEQUENCE</scope>
    <source>
        <strain evidence="13">QDHG01</strain>
    </source>
</reference>
<evidence type="ECO:0000256" key="5">
    <source>
        <dbReference type="ARBA" id="ARBA00023002"/>
    </source>
</evidence>
<dbReference type="NCBIfam" id="NF003470">
    <property type="entry name" value="PRK05096.1"/>
    <property type="match status" value="1"/>
</dbReference>
<dbReference type="EMBL" id="RRYP01010114">
    <property type="protein sequence ID" value="TNV78600.1"/>
    <property type="molecule type" value="Genomic_DNA"/>
</dbReference>
<proteinExistence type="inferred from homology"/>
<evidence type="ECO:0000256" key="9">
    <source>
        <dbReference type="PIRSR" id="PIRSR000235-1"/>
    </source>
</evidence>
<feature type="active site" description="Thioimidate intermediate" evidence="8 9">
    <location>
        <position position="189"/>
    </location>
</feature>
<dbReference type="Proteomes" id="UP000785679">
    <property type="component" value="Unassembled WGS sequence"/>
</dbReference>
<feature type="binding site" description="in other chain" evidence="8">
    <location>
        <begin position="288"/>
        <end position="289"/>
    </location>
    <ligand>
        <name>NADP(+)</name>
        <dbReference type="ChEBI" id="CHEBI:58349"/>
        <note>ligand shared between two neighboring subunits</note>
    </ligand>
</feature>
<dbReference type="FunFam" id="3.20.20.70:FF:000012">
    <property type="entry name" value="GMP reductase"/>
    <property type="match status" value="1"/>
</dbReference>
<evidence type="ECO:0000256" key="10">
    <source>
        <dbReference type="PIRSR" id="PIRSR000235-3"/>
    </source>
</evidence>
<evidence type="ECO:0000256" key="1">
    <source>
        <dbReference type="ARBA" id="ARBA00022631"/>
    </source>
</evidence>
<evidence type="ECO:0000256" key="7">
    <source>
        <dbReference type="ARBA" id="ARBA00048616"/>
    </source>
</evidence>
<dbReference type="NCBIfam" id="TIGR01305">
    <property type="entry name" value="GMP_reduct_1"/>
    <property type="match status" value="1"/>
</dbReference>
<keyword evidence="2 8" id="KW-0479">Metal-binding</keyword>
<dbReference type="InterPro" id="IPR001093">
    <property type="entry name" value="IMP_DH_GMPRt"/>
</dbReference>
<protein>
    <recommendedName>
        <fullName evidence="8">GMP reductase</fullName>
        <shortName evidence="8">GMPR</shortName>
        <ecNumber evidence="8">1.7.1.7</ecNumber>
    </recommendedName>
    <alternativeName>
        <fullName evidence="8">Guanosine 5'-monophosphate oxidoreductase</fullName>
        <shortName evidence="8">Guanosine monophosphate reductase</shortName>
    </alternativeName>
</protein>
<dbReference type="Pfam" id="PF00478">
    <property type="entry name" value="IMPDH"/>
    <property type="match status" value="1"/>
</dbReference>
<evidence type="ECO:0000256" key="6">
    <source>
        <dbReference type="ARBA" id="ARBA00037691"/>
    </source>
</evidence>
<keyword evidence="14" id="KW-1185">Reference proteome</keyword>
<dbReference type="CDD" id="cd00381">
    <property type="entry name" value="IMPDH"/>
    <property type="match status" value="1"/>
</dbReference>
<keyword evidence="5 8" id="KW-0560">Oxidoreductase</keyword>
<feature type="binding site" description="in other chain" evidence="8">
    <location>
        <begin position="183"/>
        <end position="184"/>
    </location>
    <ligand>
        <name>NADP(+)</name>
        <dbReference type="ChEBI" id="CHEBI:58349"/>
        <note>ligand shared between two neighboring subunits</note>
    </ligand>
</feature>
<dbReference type="PANTHER" id="PTHR43170:SF5">
    <property type="entry name" value="GMP REDUCTASE"/>
    <property type="match status" value="1"/>
</dbReference>
<dbReference type="OrthoDB" id="418595at2759"/>
<dbReference type="InterPro" id="IPR013785">
    <property type="entry name" value="Aldolase_TIM"/>
</dbReference>
<dbReference type="Gene3D" id="3.20.20.70">
    <property type="entry name" value="Aldolase class I"/>
    <property type="match status" value="1"/>
</dbReference>
<gene>
    <name evidence="13" type="ORF">FGO68_gene853</name>
</gene>
<evidence type="ECO:0000313" key="13">
    <source>
        <dbReference type="EMBL" id="TNV78600.1"/>
    </source>
</evidence>
<evidence type="ECO:0000256" key="3">
    <source>
        <dbReference type="ARBA" id="ARBA00022857"/>
    </source>
</evidence>
<feature type="binding site" evidence="8 10">
    <location>
        <position position="184"/>
    </location>
    <ligand>
        <name>K(+)</name>
        <dbReference type="ChEBI" id="CHEBI:29103"/>
    </ligand>
</feature>
<sequence>MSTRPHIDEEIKLDFNDVLFRPQRSALKSRAEVNLERDFIFLHSRRQWKGVPIISANMDTTGTFEMGVALANYKCITAIHKYYTPADWQIFAIRKPQAVPFVAISAGTSNKDFETVKQITSNIPDLSMICLDVANGYSQYFVDTVHRYREAFPRHTIVAGNVVTGEMTQELIQSGADIVKVGIGPGSVCTTRKQTGVGYPQLSAVIECAQAAHELSAHVISDGGCVSPGDVAKAFGGGGDFVMIGGMFGGHDESGGEIFIRDGQLFKKFYGMSSTTAMTKYSGGVAEYRSSEGKTVEMPYKGPVEATLLDILGGVRSTCTYVGANCVMELAQKTSFIRVNRQLNESLSNLRTDLNHGYARLKAQQLLEASVIGKRGNESGDNGE</sequence>
<evidence type="ECO:0000256" key="4">
    <source>
        <dbReference type="ARBA" id="ARBA00022958"/>
    </source>
</evidence>
<dbReference type="InterPro" id="IPR050139">
    <property type="entry name" value="GMP_reductase"/>
</dbReference>
<evidence type="ECO:0000256" key="11">
    <source>
        <dbReference type="RuleBase" id="RU003929"/>
    </source>
</evidence>
<comment type="catalytic activity">
    <reaction evidence="7 8 11">
        <text>IMP + NH4(+) + NADP(+) = GMP + NADPH + 2 H(+)</text>
        <dbReference type="Rhea" id="RHEA:17185"/>
        <dbReference type="ChEBI" id="CHEBI:15378"/>
        <dbReference type="ChEBI" id="CHEBI:28938"/>
        <dbReference type="ChEBI" id="CHEBI:57783"/>
        <dbReference type="ChEBI" id="CHEBI:58053"/>
        <dbReference type="ChEBI" id="CHEBI:58115"/>
        <dbReference type="ChEBI" id="CHEBI:58349"/>
        <dbReference type="EC" id="1.7.1.7"/>
    </reaction>
</comment>
<dbReference type="InterPro" id="IPR015875">
    <property type="entry name" value="IMP_DH/GMP_Rdtase_CS"/>
</dbReference>
<dbReference type="SUPFAM" id="SSF51412">
    <property type="entry name" value="Inosine monophosphate dehydrogenase (IMPDH)"/>
    <property type="match status" value="1"/>
</dbReference>
<keyword evidence="4 8" id="KW-0630">Potassium</keyword>
<feature type="binding site" evidence="8">
    <location>
        <begin position="317"/>
        <end position="320"/>
    </location>
    <ligand>
        <name>NADP(+)</name>
        <dbReference type="ChEBI" id="CHEBI:58349"/>
        <note>ligand shared between two neighboring subunits</note>
    </ligand>
</feature>
<organism evidence="13 14">
    <name type="scientific">Halteria grandinella</name>
    <dbReference type="NCBI Taxonomy" id="5974"/>
    <lineage>
        <taxon>Eukaryota</taxon>
        <taxon>Sar</taxon>
        <taxon>Alveolata</taxon>
        <taxon>Ciliophora</taxon>
        <taxon>Intramacronucleata</taxon>
        <taxon>Spirotrichea</taxon>
        <taxon>Stichotrichia</taxon>
        <taxon>Sporadotrichida</taxon>
        <taxon>Halteriidae</taxon>
        <taxon>Halteria</taxon>
    </lineage>
</organism>
<feature type="binding site" description="in other chain" evidence="8">
    <location>
        <begin position="132"/>
        <end position="134"/>
    </location>
    <ligand>
        <name>NADP(+)</name>
        <dbReference type="ChEBI" id="CHEBI:58349"/>
        <note>ligand shared between two neighboring subunits</note>
    </ligand>
</feature>
<dbReference type="EC" id="1.7.1.7" evidence="8"/>
<comment type="similarity">
    <text evidence="8">Belongs to the IMPDH/GMPR family. GuaC type 1 subfamily.</text>
</comment>